<dbReference type="GO" id="GO:0004674">
    <property type="term" value="F:protein serine/threonine kinase activity"/>
    <property type="evidence" value="ECO:0007669"/>
    <property type="project" value="UniProtKB-EC"/>
</dbReference>
<feature type="region of interest" description="Disordered" evidence="7">
    <location>
        <begin position="916"/>
        <end position="935"/>
    </location>
</feature>
<proteinExistence type="predicted"/>
<evidence type="ECO:0000256" key="1">
    <source>
        <dbReference type="ARBA" id="ARBA00022679"/>
    </source>
</evidence>
<dbReference type="AlphaFoldDB" id="A0AAU7CGG8"/>
<dbReference type="EMBL" id="CP155447">
    <property type="protein sequence ID" value="XBH04341.1"/>
    <property type="molecule type" value="Genomic_DNA"/>
</dbReference>
<dbReference type="SMART" id="SM00028">
    <property type="entry name" value="TPR"/>
    <property type="match status" value="6"/>
</dbReference>
<dbReference type="PROSITE" id="PS50005">
    <property type="entry name" value="TPR"/>
    <property type="match status" value="2"/>
</dbReference>
<feature type="binding site" evidence="6">
    <location>
        <position position="113"/>
    </location>
    <ligand>
        <name>ATP</name>
        <dbReference type="ChEBI" id="CHEBI:30616"/>
    </ligand>
</feature>
<evidence type="ECO:0000256" key="7">
    <source>
        <dbReference type="SAM" id="MobiDB-lite"/>
    </source>
</evidence>
<evidence type="ECO:0000256" key="4">
    <source>
        <dbReference type="ARBA" id="ARBA00022840"/>
    </source>
</evidence>
<feature type="transmembrane region" description="Helical" evidence="8">
    <location>
        <begin position="405"/>
        <end position="429"/>
    </location>
</feature>
<dbReference type="Gene3D" id="1.25.40.10">
    <property type="entry name" value="Tetratricopeptide repeat domain"/>
    <property type="match status" value="3"/>
</dbReference>
<gene>
    <name evidence="10" type="ORF">V5E97_39525</name>
</gene>
<dbReference type="Pfam" id="PF00069">
    <property type="entry name" value="Pkinase"/>
    <property type="match status" value="1"/>
</dbReference>
<dbReference type="PROSITE" id="PS50011">
    <property type="entry name" value="PROTEIN_KINASE_DOM"/>
    <property type="match status" value="1"/>
</dbReference>
<dbReference type="Gene3D" id="3.30.200.20">
    <property type="entry name" value="Phosphorylase Kinase, domain 1"/>
    <property type="match status" value="1"/>
</dbReference>
<accession>A0AAU7CGG8</accession>
<sequence>MDCNGWNPDDLFFAALEIDDRAAREAFLVMSCGQDLELRGRVERLLAANSRVGHFLDPSAAGTMTADSNAPLLEGPGTVIGPYKLLEAIGEGGMGVVYMAAQVEPVRRKVALKVVKPGMDSRQILARFEVERQALAMMDHPNIAKVLDAGATDSGRPYFVMELVNGVPITEYCDREQLSISERLDLFVLVCRAVQHAHQKGVIHRDLKPSNILTTIIDGTPVPKVIDFGIAKATGNPLTDRTLFTGFTQLLGTPMYMSPEQAELTGVDVDTRSDIYSLGVVLYELLTGTTPFDEKLLRNAAFDEMLRLIREAEPPKPSTRLSTLGGSLTATSAKRGADPRRLGRSVRGELDWIVMKSLEKDRRRRYETANDFAADVMRHLTDKAVEACPPTGFYRFKKFARRNRVALTTSGIIAAVILVGGVIIVWQAIGTNQARRETETALVTARKAVDEMYTDVAQQWLGGKSELDPLQRKFLEKALGFYEGFAARDGTDPEIRYLAADAAQRVGNIRAKLGLLELALIADHQALAIRKEMSEAHPESAHNRRFLAYAYDQLAVHLDYLGRSTEAEREHEKAVESLEQVLAKDPKSTSDRNRLAMCQINLGVTLLDRGRNREAETLLRRSCDHFERLTKEVPKERASFENNLSFALSNLSQMLQETGRLTEAEAGLKRVLEIQRLAADHSPGGQLFIANQRNTLARVYTASGQHRDALDNYQKAIGICEEVIKEHPERHKGRYQLILCRTSQALLMMGLERYGEVEEVMRLLLPEAEKLIEDYPAFAHYREAVASVFFIVADFHSISPQAPPHDLELALALARRAVALVPESGMAQQSLGWVLYRTGDWKGCVESWEKQRKKATDFVLAMAYQRLGEEAKAREMFDRADAWLPGYEERWKPTIYPTPAMQRRIRAEAAALLGRDTATRARTDSTSPKAVTHPN</sequence>
<dbReference type="InterPro" id="IPR011990">
    <property type="entry name" value="TPR-like_helical_dom_sf"/>
</dbReference>
<evidence type="ECO:0000256" key="8">
    <source>
        <dbReference type="SAM" id="Phobius"/>
    </source>
</evidence>
<dbReference type="InterPro" id="IPR011009">
    <property type="entry name" value="Kinase-like_dom_sf"/>
</dbReference>
<evidence type="ECO:0000259" key="9">
    <source>
        <dbReference type="PROSITE" id="PS50011"/>
    </source>
</evidence>
<keyword evidence="2 6" id="KW-0547">Nucleotide-binding</keyword>
<feature type="repeat" description="TPR" evidence="5">
    <location>
        <begin position="690"/>
        <end position="723"/>
    </location>
</feature>
<dbReference type="RefSeq" id="WP_406697093.1">
    <property type="nucleotide sequence ID" value="NZ_CP155447.1"/>
</dbReference>
<dbReference type="InterPro" id="IPR008271">
    <property type="entry name" value="Ser/Thr_kinase_AS"/>
</dbReference>
<dbReference type="GO" id="GO:0005524">
    <property type="term" value="F:ATP binding"/>
    <property type="evidence" value="ECO:0007669"/>
    <property type="project" value="UniProtKB-UniRule"/>
</dbReference>
<evidence type="ECO:0000256" key="6">
    <source>
        <dbReference type="PROSITE-ProRule" id="PRU10141"/>
    </source>
</evidence>
<dbReference type="SUPFAM" id="SSF48452">
    <property type="entry name" value="TPR-like"/>
    <property type="match status" value="2"/>
</dbReference>
<evidence type="ECO:0000313" key="10">
    <source>
        <dbReference type="EMBL" id="XBH04341.1"/>
    </source>
</evidence>
<dbReference type="PROSITE" id="PS00107">
    <property type="entry name" value="PROTEIN_KINASE_ATP"/>
    <property type="match status" value="1"/>
</dbReference>
<keyword evidence="8" id="KW-1133">Transmembrane helix</keyword>
<keyword evidence="4 6" id="KW-0067">ATP-binding</keyword>
<dbReference type="PANTHER" id="PTHR43289">
    <property type="entry name" value="MITOGEN-ACTIVATED PROTEIN KINASE KINASE KINASE 20-RELATED"/>
    <property type="match status" value="1"/>
</dbReference>
<keyword evidence="8" id="KW-0472">Membrane</keyword>
<keyword evidence="8" id="KW-0812">Transmembrane</keyword>
<name>A0AAU7CGG8_9BACT</name>
<keyword evidence="1 10" id="KW-0808">Transferase</keyword>
<dbReference type="EC" id="2.7.11.1" evidence="10"/>
<dbReference type="Gene3D" id="1.10.510.10">
    <property type="entry name" value="Transferase(Phosphotransferase) domain 1"/>
    <property type="match status" value="1"/>
</dbReference>
<protein>
    <submittedName>
        <fullName evidence="10">Serine/threonine-protein kinase</fullName>
        <ecNumber evidence="10">2.7.11.1</ecNumber>
    </submittedName>
</protein>
<dbReference type="InterPro" id="IPR017441">
    <property type="entry name" value="Protein_kinase_ATP_BS"/>
</dbReference>
<dbReference type="InterPro" id="IPR019734">
    <property type="entry name" value="TPR_rpt"/>
</dbReference>
<reference evidence="10" key="1">
    <citation type="submission" date="2024-05" db="EMBL/GenBank/DDBJ databases">
        <title>Planctomycetes of the genus Singulisphaera possess chitinolytic capabilities.</title>
        <authorList>
            <person name="Ivanova A."/>
        </authorList>
    </citation>
    <scope>NUCLEOTIDE SEQUENCE</scope>
    <source>
        <strain evidence="10">Ch08T</strain>
    </source>
</reference>
<dbReference type="PROSITE" id="PS00108">
    <property type="entry name" value="PROTEIN_KINASE_ST"/>
    <property type="match status" value="1"/>
</dbReference>
<dbReference type="PANTHER" id="PTHR43289:SF6">
    <property type="entry name" value="SERINE_THREONINE-PROTEIN KINASE NEKL-3"/>
    <property type="match status" value="1"/>
</dbReference>
<dbReference type="SMART" id="SM00220">
    <property type="entry name" value="S_TKc"/>
    <property type="match status" value="1"/>
</dbReference>
<evidence type="ECO:0000256" key="3">
    <source>
        <dbReference type="ARBA" id="ARBA00022777"/>
    </source>
</evidence>
<evidence type="ECO:0000256" key="5">
    <source>
        <dbReference type="PROSITE-ProRule" id="PRU00339"/>
    </source>
</evidence>
<dbReference type="InterPro" id="IPR000719">
    <property type="entry name" value="Prot_kinase_dom"/>
</dbReference>
<dbReference type="Pfam" id="PF13374">
    <property type="entry name" value="TPR_10"/>
    <property type="match status" value="1"/>
</dbReference>
<feature type="repeat" description="TPR" evidence="5">
    <location>
        <begin position="555"/>
        <end position="588"/>
    </location>
</feature>
<dbReference type="Pfam" id="PF13424">
    <property type="entry name" value="TPR_12"/>
    <property type="match status" value="1"/>
</dbReference>
<dbReference type="CDD" id="cd14014">
    <property type="entry name" value="STKc_PknB_like"/>
    <property type="match status" value="1"/>
</dbReference>
<feature type="compositionally biased region" description="Polar residues" evidence="7">
    <location>
        <begin position="319"/>
        <end position="332"/>
    </location>
</feature>
<feature type="domain" description="Protein kinase" evidence="9">
    <location>
        <begin position="83"/>
        <end position="377"/>
    </location>
</feature>
<keyword evidence="3 10" id="KW-0418">Kinase</keyword>
<organism evidence="10">
    <name type="scientific">Singulisphaera sp. Ch08</name>
    <dbReference type="NCBI Taxonomy" id="3120278"/>
    <lineage>
        <taxon>Bacteria</taxon>
        <taxon>Pseudomonadati</taxon>
        <taxon>Planctomycetota</taxon>
        <taxon>Planctomycetia</taxon>
        <taxon>Isosphaerales</taxon>
        <taxon>Isosphaeraceae</taxon>
        <taxon>Singulisphaera</taxon>
    </lineage>
</organism>
<feature type="region of interest" description="Disordered" evidence="7">
    <location>
        <begin position="315"/>
        <end position="340"/>
    </location>
</feature>
<keyword evidence="5" id="KW-0802">TPR repeat</keyword>
<dbReference type="SUPFAM" id="SSF56112">
    <property type="entry name" value="Protein kinase-like (PK-like)"/>
    <property type="match status" value="1"/>
</dbReference>
<evidence type="ECO:0000256" key="2">
    <source>
        <dbReference type="ARBA" id="ARBA00022741"/>
    </source>
</evidence>